<protein>
    <submittedName>
        <fullName evidence="1">Uncharacterized protein</fullName>
    </submittedName>
</protein>
<accession>A0AAV9IDI9</accession>
<dbReference type="AlphaFoldDB" id="A0AAV9IDI9"/>
<name>A0AAV9IDI9_9RHOD</name>
<evidence type="ECO:0000313" key="1">
    <source>
        <dbReference type="EMBL" id="KAK4525505.1"/>
    </source>
</evidence>
<evidence type="ECO:0000313" key="2">
    <source>
        <dbReference type="Proteomes" id="UP001300502"/>
    </source>
</evidence>
<proteinExistence type="predicted"/>
<keyword evidence="2" id="KW-1185">Reference proteome</keyword>
<sequence>MLLQRPSTNRTIRKNKEDISKALQRWLKYVQAWQALNEEGKEQLEAVAQILLYLRADAVETQMGTSEGKEPDEYMNILSQHWKRIKELVSRLETLLQGMHRSLYTIETIFGDSLDIVLFATLPLSQLVKYVRPVNEAFFKELSCKQQIISSFWNYSSRDILTMLITIWWRQPFIDPVEFDFYVGAVGAELAVDEYQTLQEDKEATSPTLSTTSSYSNSEIVSYLLL</sequence>
<gene>
    <name evidence="1" type="ORF">GAYE_SCF13G3413</name>
</gene>
<organism evidence="1 2">
    <name type="scientific">Galdieria yellowstonensis</name>
    <dbReference type="NCBI Taxonomy" id="3028027"/>
    <lineage>
        <taxon>Eukaryota</taxon>
        <taxon>Rhodophyta</taxon>
        <taxon>Bangiophyceae</taxon>
        <taxon>Galdieriales</taxon>
        <taxon>Galdieriaceae</taxon>
        <taxon>Galdieria</taxon>
    </lineage>
</organism>
<comment type="caution">
    <text evidence="1">The sequence shown here is derived from an EMBL/GenBank/DDBJ whole genome shotgun (WGS) entry which is preliminary data.</text>
</comment>
<reference evidence="1 2" key="1">
    <citation type="submission" date="2022-07" db="EMBL/GenBank/DDBJ databases">
        <title>Genome-wide signatures of adaptation to extreme environments.</title>
        <authorList>
            <person name="Cho C.H."/>
            <person name="Yoon H.S."/>
        </authorList>
    </citation>
    <scope>NUCLEOTIDE SEQUENCE [LARGE SCALE GENOMIC DNA]</scope>
    <source>
        <strain evidence="1 2">108.79 E11</strain>
    </source>
</reference>
<dbReference type="Proteomes" id="UP001300502">
    <property type="component" value="Unassembled WGS sequence"/>
</dbReference>
<dbReference type="EMBL" id="JANCYU010000031">
    <property type="protein sequence ID" value="KAK4525505.1"/>
    <property type="molecule type" value="Genomic_DNA"/>
</dbReference>